<evidence type="ECO:0000256" key="1">
    <source>
        <dbReference type="SAM" id="Coils"/>
    </source>
</evidence>
<evidence type="ECO:0000256" key="2">
    <source>
        <dbReference type="SAM" id="Phobius"/>
    </source>
</evidence>
<gene>
    <name evidence="3" type="ORF">POL25_23790</name>
</gene>
<keyword evidence="1" id="KW-0175">Coiled coil</keyword>
<keyword evidence="2" id="KW-0812">Transmembrane</keyword>
<keyword evidence="2" id="KW-1133">Transmembrane helix</keyword>
<feature type="transmembrane region" description="Helical" evidence="2">
    <location>
        <begin position="36"/>
        <end position="54"/>
    </location>
</feature>
<feature type="coiled-coil region" evidence="1">
    <location>
        <begin position="73"/>
        <end position="107"/>
    </location>
</feature>
<dbReference type="EMBL" id="JAQNDL010000002">
    <property type="protein sequence ID" value="MDC0719942.1"/>
    <property type="molecule type" value="Genomic_DNA"/>
</dbReference>
<evidence type="ECO:0000313" key="4">
    <source>
        <dbReference type="Proteomes" id="UP001221686"/>
    </source>
</evidence>
<comment type="caution">
    <text evidence="3">The sequence shown here is derived from an EMBL/GenBank/DDBJ whole genome shotgun (WGS) entry which is preliminary data.</text>
</comment>
<proteinExistence type="predicted"/>
<protein>
    <submittedName>
        <fullName evidence="3">Uncharacterized protein</fullName>
    </submittedName>
</protein>
<keyword evidence="2" id="KW-0472">Membrane</keyword>
<organism evidence="3 4">
    <name type="scientific">Nannocystis bainbridge</name>
    <dbReference type="NCBI Taxonomy" id="2995303"/>
    <lineage>
        <taxon>Bacteria</taxon>
        <taxon>Pseudomonadati</taxon>
        <taxon>Myxococcota</taxon>
        <taxon>Polyangia</taxon>
        <taxon>Nannocystales</taxon>
        <taxon>Nannocystaceae</taxon>
        <taxon>Nannocystis</taxon>
    </lineage>
</organism>
<keyword evidence="4" id="KW-1185">Reference proteome</keyword>
<feature type="transmembrane region" description="Helical" evidence="2">
    <location>
        <begin position="12"/>
        <end position="30"/>
    </location>
</feature>
<accession>A0ABT5E582</accession>
<sequence>MLGWLWRWVVLPARWVALPAACLLAVGLAMTRGPLIGAAVASAFFLIVLVYAMLVQMAHEGARAASRWHEGRRRELEASYSQRLAELQEAKDEIAALRAQRARFALQVAICEEQARARDA</sequence>
<reference evidence="3 4" key="1">
    <citation type="submission" date="2022-11" db="EMBL/GenBank/DDBJ databases">
        <title>Minimal conservation of predation-associated metabolite biosynthetic gene clusters underscores biosynthetic potential of Myxococcota including descriptions for ten novel species: Archangium lansinium sp. nov., Myxococcus landrumus sp. nov., Nannocystis bai.</title>
        <authorList>
            <person name="Ahearne A."/>
            <person name="Stevens C."/>
            <person name="Dowd S."/>
        </authorList>
    </citation>
    <scope>NUCLEOTIDE SEQUENCE [LARGE SCALE GENOMIC DNA]</scope>
    <source>
        <strain evidence="3 4">BB15-2</strain>
    </source>
</reference>
<name>A0ABT5E582_9BACT</name>
<evidence type="ECO:0000313" key="3">
    <source>
        <dbReference type="EMBL" id="MDC0719942.1"/>
    </source>
</evidence>
<dbReference type="Proteomes" id="UP001221686">
    <property type="component" value="Unassembled WGS sequence"/>
</dbReference>